<sequence length="378" mass="41305">MNPLEKLSTFGQSPWLDDMRRGLITGGGLQHMIDDDGVRGLTSNPAIFEESIARSGDYDGAIRRLSRRDKSVEEIYQILTTEDVQNAADLFRPLYDETGGADGFVSYEVSPRLAKDTEGTLKEARHLWKVIDCPNLMIKVPATQEGLPVIKRLISEGINVNVTLIFGLPRYKLVTKAYMDGLKERLARGESVQGIASVASFFLSRIDTILDPQLEEIKKEGGERGDKAAGLIGEVAVASAKMAYVAYKEIFEGPDFAELAAQGAKPQRLLWASTGTKNPAYAAGKYIEPLIGPNTVNTMAQKTLNLYRKSGEPALTIEQDADKADKALTTLESLGISIDEATQKLEDEGVEKFITPFGSLMETITKARDEATAQVAQV</sequence>
<comment type="similarity">
    <text evidence="4 11">Belongs to the transaldolase family. Type 2 subfamily.</text>
</comment>
<dbReference type="CDD" id="cd00955">
    <property type="entry name" value="Transaldolase_like"/>
    <property type="match status" value="1"/>
</dbReference>
<dbReference type="GO" id="GO:0006098">
    <property type="term" value="P:pentose-phosphate shunt"/>
    <property type="evidence" value="ECO:0007669"/>
    <property type="project" value="UniProtKB-UniRule"/>
</dbReference>
<dbReference type="GO" id="GO:0004801">
    <property type="term" value="F:transaldolase activity"/>
    <property type="evidence" value="ECO:0007669"/>
    <property type="project" value="UniProtKB-UniRule"/>
</dbReference>
<gene>
    <name evidence="11" type="primary">tal</name>
    <name evidence="12" type="ORF">AVDCRST_MAG86-1320</name>
</gene>
<comment type="pathway">
    <text evidence="3 11">Carbohydrate degradation; pentose phosphate pathway; D-glyceraldehyde 3-phosphate and beta-D-fructose 6-phosphate from D-ribose 5-phosphate and D-xylulose 5-phosphate (non-oxidative stage): step 2/3.</text>
</comment>
<keyword evidence="6 11" id="KW-0963">Cytoplasm</keyword>
<dbReference type="GO" id="GO:0005737">
    <property type="term" value="C:cytoplasm"/>
    <property type="evidence" value="ECO:0007669"/>
    <property type="project" value="UniProtKB-SubCell"/>
</dbReference>
<protein>
    <recommendedName>
        <fullName evidence="5 11">Transaldolase</fullName>
        <ecNumber evidence="5 11">2.2.1.2</ecNumber>
    </recommendedName>
</protein>
<evidence type="ECO:0000256" key="3">
    <source>
        <dbReference type="ARBA" id="ARBA00004857"/>
    </source>
</evidence>
<comment type="function">
    <text evidence="1 11">Transaldolase is important for the balance of metabolites in the pentose-phosphate pathway.</text>
</comment>
<dbReference type="NCBIfam" id="NF002881">
    <property type="entry name" value="PRK03343.1"/>
    <property type="match status" value="1"/>
</dbReference>
<evidence type="ECO:0000256" key="4">
    <source>
        <dbReference type="ARBA" id="ARBA00008426"/>
    </source>
</evidence>
<evidence type="ECO:0000256" key="6">
    <source>
        <dbReference type="ARBA" id="ARBA00022490"/>
    </source>
</evidence>
<evidence type="ECO:0000256" key="9">
    <source>
        <dbReference type="ARBA" id="ARBA00023270"/>
    </source>
</evidence>
<comment type="catalytic activity">
    <reaction evidence="10 11">
        <text>D-sedoheptulose 7-phosphate + D-glyceraldehyde 3-phosphate = D-erythrose 4-phosphate + beta-D-fructose 6-phosphate</text>
        <dbReference type="Rhea" id="RHEA:17053"/>
        <dbReference type="ChEBI" id="CHEBI:16897"/>
        <dbReference type="ChEBI" id="CHEBI:57483"/>
        <dbReference type="ChEBI" id="CHEBI:57634"/>
        <dbReference type="ChEBI" id="CHEBI:59776"/>
        <dbReference type="EC" id="2.2.1.2"/>
    </reaction>
</comment>
<name>A0A6J4V8S8_9DEIN</name>
<accession>A0A6J4V8S8</accession>
<dbReference type="Pfam" id="PF00923">
    <property type="entry name" value="TAL_FSA"/>
    <property type="match status" value="1"/>
</dbReference>
<dbReference type="InterPro" id="IPR013785">
    <property type="entry name" value="Aldolase_TIM"/>
</dbReference>
<dbReference type="InterPro" id="IPR018225">
    <property type="entry name" value="Transaldolase_AS"/>
</dbReference>
<dbReference type="PANTHER" id="PTHR10683:SF31">
    <property type="entry name" value="TRANSALDOLASE"/>
    <property type="match status" value="1"/>
</dbReference>
<dbReference type="HAMAP" id="MF_00493">
    <property type="entry name" value="Transaldolase_2"/>
    <property type="match status" value="1"/>
</dbReference>
<proteinExistence type="inferred from homology"/>
<keyword evidence="7 11" id="KW-0808">Transferase</keyword>
<evidence type="ECO:0000256" key="8">
    <source>
        <dbReference type="ARBA" id="ARBA00023126"/>
    </source>
</evidence>
<dbReference type="EMBL" id="CADCWP010000099">
    <property type="protein sequence ID" value="CAA9568627.1"/>
    <property type="molecule type" value="Genomic_DNA"/>
</dbReference>
<reference evidence="12" key="1">
    <citation type="submission" date="2020-02" db="EMBL/GenBank/DDBJ databases">
        <authorList>
            <person name="Meier V. D."/>
        </authorList>
    </citation>
    <scope>NUCLEOTIDE SEQUENCE</scope>
    <source>
        <strain evidence="12">AVDCRST_MAG86</strain>
    </source>
</reference>
<evidence type="ECO:0000256" key="5">
    <source>
        <dbReference type="ARBA" id="ARBA00013151"/>
    </source>
</evidence>
<dbReference type="PROSITE" id="PS00958">
    <property type="entry name" value="TRANSALDOLASE_2"/>
    <property type="match status" value="1"/>
</dbReference>
<dbReference type="PIRSF" id="PIRSF036915">
    <property type="entry name" value="Trnald_Bac_Plnt"/>
    <property type="match status" value="1"/>
</dbReference>
<evidence type="ECO:0000256" key="10">
    <source>
        <dbReference type="ARBA" id="ARBA00048810"/>
    </source>
</evidence>
<comment type="subcellular location">
    <subcellularLocation>
        <location evidence="2 11">Cytoplasm</location>
    </subcellularLocation>
</comment>
<evidence type="ECO:0000256" key="7">
    <source>
        <dbReference type="ARBA" id="ARBA00022679"/>
    </source>
</evidence>
<dbReference type="NCBIfam" id="TIGR00876">
    <property type="entry name" value="tal_mycobact"/>
    <property type="match status" value="1"/>
</dbReference>
<dbReference type="PANTHER" id="PTHR10683">
    <property type="entry name" value="TRANSALDOLASE"/>
    <property type="match status" value="1"/>
</dbReference>
<dbReference type="AlphaFoldDB" id="A0A6J4V8S8"/>
<keyword evidence="8 11" id="KW-0570">Pentose shunt</keyword>
<feature type="active site" description="Schiff-base intermediate with substrate" evidence="11">
    <location>
        <position position="139"/>
    </location>
</feature>
<dbReference type="UniPathway" id="UPA00115">
    <property type="reaction ID" value="UER00414"/>
</dbReference>
<evidence type="ECO:0000256" key="2">
    <source>
        <dbReference type="ARBA" id="ARBA00004496"/>
    </source>
</evidence>
<dbReference type="InterPro" id="IPR004732">
    <property type="entry name" value="Transaldolase_2"/>
</dbReference>
<dbReference type="GO" id="GO:0005975">
    <property type="term" value="P:carbohydrate metabolic process"/>
    <property type="evidence" value="ECO:0007669"/>
    <property type="project" value="InterPro"/>
</dbReference>
<organism evidence="12">
    <name type="scientific">uncultured Truepera sp</name>
    <dbReference type="NCBI Taxonomy" id="543023"/>
    <lineage>
        <taxon>Bacteria</taxon>
        <taxon>Thermotogati</taxon>
        <taxon>Deinococcota</taxon>
        <taxon>Deinococci</taxon>
        <taxon>Trueperales</taxon>
        <taxon>Trueperaceae</taxon>
        <taxon>Truepera</taxon>
        <taxon>environmental samples</taxon>
    </lineage>
</organism>
<evidence type="ECO:0000256" key="1">
    <source>
        <dbReference type="ARBA" id="ARBA00003518"/>
    </source>
</evidence>
<keyword evidence="9 11" id="KW-0704">Schiff base</keyword>
<dbReference type="Gene3D" id="3.20.20.70">
    <property type="entry name" value="Aldolase class I"/>
    <property type="match status" value="1"/>
</dbReference>
<dbReference type="EC" id="2.2.1.2" evidence="5 11"/>
<evidence type="ECO:0000256" key="11">
    <source>
        <dbReference type="HAMAP-Rule" id="MF_00493"/>
    </source>
</evidence>
<dbReference type="InterPro" id="IPR001585">
    <property type="entry name" value="TAL/FSA"/>
</dbReference>
<evidence type="ECO:0000313" key="12">
    <source>
        <dbReference type="EMBL" id="CAA9568627.1"/>
    </source>
</evidence>
<dbReference type="SUPFAM" id="SSF51569">
    <property type="entry name" value="Aldolase"/>
    <property type="match status" value="1"/>
</dbReference>